<proteinExistence type="predicted"/>
<organism evidence="1 2">
    <name type="scientific">Goodea atripinnis</name>
    <dbReference type="NCBI Taxonomy" id="208336"/>
    <lineage>
        <taxon>Eukaryota</taxon>
        <taxon>Metazoa</taxon>
        <taxon>Chordata</taxon>
        <taxon>Craniata</taxon>
        <taxon>Vertebrata</taxon>
        <taxon>Euteleostomi</taxon>
        <taxon>Actinopterygii</taxon>
        <taxon>Neopterygii</taxon>
        <taxon>Teleostei</taxon>
        <taxon>Neoteleostei</taxon>
        <taxon>Acanthomorphata</taxon>
        <taxon>Ovalentaria</taxon>
        <taxon>Atherinomorphae</taxon>
        <taxon>Cyprinodontiformes</taxon>
        <taxon>Goodeidae</taxon>
        <taxon>Goodea</taxon>
    </lineage>
</organism>
<dbReference type="Proteomes" id="UP001476798">
    <property type="component" value="Unassembled WGS sequence"/>
</dbReference>
<sequence>MATWSRLFIHHAGRVSAPAWMDSIVGNLSAGVGLLAFKRTFWGSAERLTEGQLSIKYQNRLYLPLPKGPWCKSGGVYVDQNKFLCHADTIHWRDIIKNPQAELLVVPSNNSNNGCEQSPKALKSIRIFFFRIFPLILTETRMNIHGLLLLFDSVCLADEDCERSVRSYFPCDRKGVEGPFSKLVFFADHNQPIVSSAEEFRQMCHCH</sequence>
<dbReference type="SUPFAM" id="SSF52058">
    <property type="entry name" value="L domain-like"/>
    <property type="match status" value="1"/>
</dbReference>
<dbReference type="InterPro" id="IPR036941">
    <property type="entry name" value="Rcpt_L-dom_sf"/>
</dbReference>
<evidence type="ECO:0000313" key="1">
    <source>
        <dbReference type="EMBL" id="MEQ2174086.1"/>
    </source>
</evidence>
<reference evidence="1 2" key="1">
    <citation type="submission" date="2021-06" db="EMBL/GenBank/DDBJ databases">
        <authorList>
            <person name="Palmer J.M."/>
        </authorList>
    </citation>
    <scope>NUCLEOTIDE SEQUENCE [LARGE SCALE GENOMIC DNA]</scope>
    <source>
        <strain evidence="1 2">GA_2019</strain>
        <tissue evidence="1">Muscle</tissue>
    </source>
</reference>
<keyword evidence="2" id="KW-1185">Reference proteome</keyword>
<protein>
    <submittedName>
        <fullName evidence="1">Uncharacterized protein</fullName>
    </submittedName>
</protein>
<dbReference type="EMBL" id="JAHRIO010050148">
    <property type="protein sequence ID" value="MEQ2174086.1"/>
    <property type="molecule type" value="Genomic_DNA"/>
</dbReference>
<accession>A0ABV0NSU2</accession>
<dbReference type="Gene3D" id="3.80.20.20">
    <property type="entry name" value="Receptor L-domain"/>
    <property type="match status" value="1"/>
</dbReference>
<comment type="caution">
    <text evidence="1">The sequence shown here is derived from an EMBL/GenBank/DDBJ whole genome shotgun (WGS) entry which is preliminary data.</text>
</comment>
<gene>
    <name evidence="1" type="ORF">GOODEAATRI_004179</name>
</gene>
<evidence type="ECO:0000313" key="2">
    <source>
        <dbReference type="Proteomes" id="UP001476798"/>
    </source>
</evidence>
<name>A0ABV0NSU2_9TELE</name>